<dbReference type="Proteomes" id="UP000283634">
    <property type="component" value="Unassembled WGS sequence"/>
</dbReference>
<feature type="chain" id="PRO_5018558349" evidence="1">
    <location>
        <begin position="23"/>
        <end position="273"/>
    </location>
</feature>
<evidence type="ECO:0000256" key="1">
    <source>
        <dbReference type="SAM" id="SignalP"/>
    </source>
</evidence>
<dbReference type="InterPro" id="IPR011040">
    <property type="entry name" value="Sialidase"/>
</dbReference>
<dbReference type="AlphaFoldDB" id="A0A3R7JSX1"/>
<dbReference type="EMBL" id="MKGL01001005">
    <property type="protein sequence ID" value="RNE94937.1"/>
    <property type="molecule type" value="Genomic_DNA"/>
</dbReference>
<evidence type="ECO:0000259" key="2">
    <source>
        <dbReference type="Pfam" id="PF13859"/>
    </source>
</evidence>
<dbReference type="InterPro" id="IPR036278">
    <property type="entry name" value="Sialidase_sf"/>
</dbReference>
<feature type="domain" description="Sialidase" evidence="2">
    <location>
        <begin position="72"/>
        <end position="237"/>
    </location>
</feature>
<keyword evidence="1" id="KW-0732">Signal</keyword>
<evidence type="ECO:0000313" key="3">
    <source>
        <dbReference type="EMBL" id="RNE94937.1"/>
    </source>
</evidence>
<dbReference type="GeneID" id="40334423"/>
<dbReference type="Gene3D" id="2.120.10.10">
    <property type="match status" value="1"/>
</dbReference>
<comment type="caution">
    <text evidence="3">The sequence shown here is derived from an EMBL/GenBank/DDBJ whole genome shotgun (WGS) entry which is preliminary data.</text>
</comment>
<dbReference type="SUPFAM" id="SSF50939">
    <property type="entry name" value="Sialidases"/>
    <property type="match status" value="1"/>
</dbReference>
<organism evidence="3 4">
    <name type="scientific">Trypanosoma rangeli</name>
    <dbReference type="NCBI Taxonomy" id="5698"/>
    <lineage>
        <taxon>Eukaryota</taxon>
        <taxon>Discoba</taxon>
        <taxon>Euglenozoa</taxon>
        <taxon>Kinetoplastea</taxon>
        <taxon>Metakinetoplastina</taxon>
        <taxon>Trypanosomatida</taxon>
        <taxon>Trypanosomatidae</taxon>
        <taxon>Trypanosoma</taxon>
        <taxon>Herpetosoma</taxon>
    </lineage>
</organism>
<evidence type="ECO:0000313" key="4">
    <source>
        <dbReference type="Proteomes" id="UP000283634"/>
    </source>
</evidence>
<dbReference type="OrthoDB" id="245663at2759"/>
<accession>A0A3R7JSX1</accession>
<dbReference type="RefSeq" id="XP_029233052.1">
    <property type="nucleotide sequence ID" value="XM_029387106.1"/>
</dbReference>
<sequence length="273" mass="30321">MPRHVFLSSAVLLLFLFVPLLARGSSEAASAEGTESKEVELFKPREDVVPADGEEEGIKARYKSASSFQGSSLVEADGVMVALALAAYNDDGSYGTYTDIWAKWHPYGDGSKMPKDAASDNHWKTQLVTKPSAEEGHHYVVRSPKAVVRGNKIFVLASNFTVITKVVSAPVTFWGLDLIVGEVRKTAENDGKQVSWKKTSLPMQQHLWERLEAVDGSRGVAVGGSTIVFPLLATKRAYEGNEEKKKRHNRLHRHLLRRQWRELEISCASCDRQ</sequence>
<name>A0A3R7JSX1_TRYRA</name>
<gene>
    <name evidence="3" type="ORF">TraAM80_10490</name>
</gene>
<keyword evidence="4" id="KW-1185">Reference proteome</keyword>
<feature type="signal peptide" evidence="1">
    <location>
        <begin position="1"/>
        <end position="22"/>
    </location>
</feature>
<protein>
    <submittedName>
        <fullName evidence="3">Trans-sialidase</fullName>
    </submittedName>
</protein>
<reference evidence="3 4" key="1">
    <citation type="journal article" date="2018" name="BMC Genomics">
        <title>Genomic comparison of Trypanosoma conorhini and Trypanosoma rangeli to Trypanosoma cruzi strains of high and low virulence.</title>
        <authorList>
            <person name="Bradwell K.R."/>
            <person name="Koparde V.N."/>
            <person name="Matveyev A.V."/>
            <person name="Serrano M.G."/>
            <person name="Alves J.M."/>
            <person name="Parikh H."/>
            <person name="Huang B."/>
            <person name="Lee V."/>
            <person name="Espinosa-Alvarez O."/>
            <person name="Ortiz P.A."/>
            <person name="Costa-Martins A.G."/>
            <person name="Teixeira M.M."/>
            <person name="Buck G.A."/>
        </authorList>
    </citation>
    <scope>NUCLEOTIDE SEQUENCE [LARGE SCALE GENOMIC DNA]</scope>
    <source>
        <strain evidence="3 4">AM80</strain>
    </source>
</reference>
<dbReference type="Pfam" id="PF13859">
    <property type="entry name" value="BNR_3"/>
    <property type="match status" value="1"/>
</dbReference>
<proteinExistence type="predicted"/>